<sequence>MSDKARANDPRSEASKKKDLIPRGDYTSTPIGKTVFVVLRSLDPVLQYSILAHGTGTALLHRVGLQTLPAGLPVHTGIAPIDNLGLSPYRLILLSMAVGSAVKQDIWATMLSGEPMDVKNALIVSLFNTVCNSVNHFAFLASATSASENSAFPQLPLMLGGAMYAIGIVTELMSEVQRKQFKDDPKNKGKPFTGGLWSLARHINYGAYTVWRAGYALSSGGWILGGIVGTIFFTDFMNRGVPILNEYCEKRYGEDWEQFKKQTKWKLIPGIY</sequence>
<dbReference type="OrthoDB" id="67965at2759"/>
<dbReference type="Pfam" id="PF06966">
    <property type="entry name" value="DUF1295"/>
    <property type="match status" value="1"/>
</dbReference>
<dbReference type="Gene3D" id="1.20.120.1630">
    <property type="match status" value="1"/>
</dbReference>
<dbReference type="PANTHER" id="PTHR32251:SF15">
    <property type="entry name" value="3-OXO-5-ALPHA-STEROID 4-DEHYDROGENASE (DUF1295)"/>
    <property type="match status" value="1"/>
</dbReference>
<dbReference type="PANTHER" id="PTHR32251">
    <property type="entry name" value="3-OXO-5-ALPHA-STEROID 4-DEHYDROGENASE"/>
    <property type="match status" value="1"/>
</dbReference>
<organism evidence="2 3">
    <name type="scientific">Polyplosphaeria fusca</name>
    <dbReference type="NCBI Taxonomy" id="682080"/>
    <lineage>
        <taxon>Eukaryota</taxon>
        <taxon>Fungi</taxon>
        <taxon>Dikarya</taxon>
        <taxon>Ascomycota</taxon>
        <taxon>Pezizomycotina</taxon>
        <taxon>Dothideomycetes</taxon>
        <taxon>Pleosporomycetidae</taxon>
        <taxon>Pleosporales</taxon>
        <taxon>Tetraplosphaeriaceae</taxon>
        <taxon>Polyplosphaeria</taxon>
    </lineage>
</organism>
<accession>A0A9P4R076</accession>
<dbReference type="InterPro" id="IPR010721">
    <property type="entry name" value="UstE-like"/>
</dbReference>
<proteinExistence type="predicted"/>
<dbReference type="AlphaFoldDB" id="A0A9P4R076"/>
<comment type="caution">
    <text evidence="2">The sequence shown here is derived from an EMBL/GenBank/DDBJ whole genome shotgun (WGS) entry which is preliminary data.</text>
</comment>
<feature type="compositionally biased region" description="Basic and acidic residues" evidence="1">
    <location>
        <begin position="1"/>
        <end position="22"/>
    </location>
</feature>
<evidence type="ECO:0000313" key="3">
    <source>
        <dbReference type="Proteomes" id="UP000799444"/>
    </source>
</evidence>
<dbReference type="Proteomes" id="UP000799444">
    <property type="component" value="Unassembled WGS sequence"/>
</dbReference>
<name>A0A9P4R076_9PLEO</name>
<evidence type="ECO:0008006" key="4">
    <source>
        <dbReference type="Google" id="ProtNLM"/>
    </source>
</evidence>
<dbReference type="GO" id="GO:0016020">
    <property type="term" value="C:membrane"/>
    <property type="evidence" value="ECO:0007669"/>
    <property type="project" value="TreeGrafter"/>
</dbReference>
<evidence type="ECO:0000256" key="1">
    <source>
        <dbReference type="SAM" id="MobiDB-lite"/>
    </source>
</evidence>
<feature type="region of interest" description="Disordered" evidence="1">
    <location>
        <begin position="1"/>
        <end position="25"/>
    </location>
</feature>
<gene>
    <name evidence="2" type="ORF">EJ04DRAFT_246949</name>
</gene>
<evidence type="ECO:0000313" key="2">
    <source>
        <dbReference type="EMBL" id="KAF2734306.1"/>
    </source>
</evidence>
<keyword evidence="3" id="KW-1185">Reference proteome</keyword>
<dbReference type="EMBL" id="ML996149">
    <property type="protein sequence ID" value="KAF2734306.1"/>
    <property type="molecule type" value="Genomic_DNA"/>
</dbReference>
<protein>
    <recommendedName>
        <fullName evidence="4">Steroid 5-alpha reductase C-terminal domain-containing protein</fullName>
    </recommendedName>
</protein>
<reference evidence="2" key="1">
    <citation type="journal article" date="2020" name="Stud. Mycol.">
        <title>101 Dothideomycetes genomes: a test case for predicting lifestyles and emergence of pathogens.</title>
        <authorList>
            <person name="Haridas S."/>
            <person name="Albert R."/>
            <person name="Binder M."/>
            <person name="Bloem J."/>
            <person name="Labutti K."/>
            <person name="Salamov A."/>
            <person name="Andreopoulos B."/>
            <person name="Baker S."/>
            <person name="Barry K."/>
            <person name="Bills G."/>
            <person name="Bluhm B."/>
            <person name="Cannon C."/>
            <person name="Castanera R."/>
            <person name="Culley D."/>
            <person name="Daum C."/>
            <person name="Ezra D."/>
            <person name="Gonzalez J."/>
            <person name="Henrissat B."/>
            <person name="Kuo A."/>
            <person name="Liang C."/>
            <person name="Lipzen A."/>
            <person name="Lutzoni F."/>
            <person name="Magnuson J."/>
            <person name="Mondo S."/>
            <person name="Nolan M."/>
            <person name="Ohm R."/>
            <person name="Pangilinan J."/>
            <person name="Park H.-J."/>
            <person name="Ramirez L."/>
            <person name="Alfaro M."/>
            <person name="Sun H."/>
            <person name="Tritt A."/>
            <person name="Yoshinaga Y."/>
            <person name="Zwiers L.-H."/>
            <person name="Turgeon B."/>
            <person name="Goodwin S."/>
            <person name="Spatafora J."/>
            <person name="Crous P."/>
            <person name="Grigoriev I."/>
        </authorList>
    </citation>
    <scope>NUCLEOTIDE SEQUENCE</scope>
    <source>
        <strain evidence="2">CBS 125425</strain>
    </source>
</reference>